<feature type="transmembrane region" description="Helical" evidence="1">
    <location>
        <begin position="156"/>
        <end position="175"/>
    </location>
</feature>
<feature type="transmembrane region" description="Helical" evidence="1">
    <location>
        <begin position="187"/>
        <end position="204"/>
    </location>
</feature>
<evidence type="ECO:0000313" key="2">
    <source>
        <dbReference type="EMBL" id="KAH0762461.1"/>
    </source>
</evidence>
<keyword evidence="1" id="KW-0472">Membrane</keyword>
<sequence>MVPIPVSTSYLYVCDNEKTFETVALSSYPVKAKALRLQGCSTCPNEVSKYFFSNDTHTFTHNCAGPWVLRVYFICGAYYRHCKFDGIDTKILFIPCQMFTTSLILDLLTSSVDYFYVSGDVEPLISSISFLVSTLVVLTVGLGNDMPARKLKDEKMVVPCITFWTVGTGFLYVPWYTNLLPILEDTLSAVLVFPTTLTICYIALNLHKSTVVMSSVKDLDQPFINDHQPLLCLGMQMGVSHVLNLSYGSVITPLHYGIETEKHVSLYESNSLSSLSLIYLNLEDKVRIQEGSIVMNGTRPIWAKQPNSELRDYVWDPG</sequence>
<keyword evidence="1" id="KW-1133">Transmembrane helix</keyword>
<dbReference type="Proteomes" id="UP000826656">
    <property type="component" value="Unassembled WGS sequence"/>
</dbReference>
<name>A0ABQ7VEJ2_SOLTU</name>
<comment type="caution">
    <text evidence="2">The sequence shown here is derived from an EMBL/GenBank/DDBJ whole genome shotgun (WGS) entry which is preliminary data.</text>
</comment>
<keyword evidence="3" id="KW-1185">Reference proteome</keyword>
<feature type="transmembrane region" description="Helical" evidence="1">
    <location>
        <begin position="91"/>
        <end position="112"/>
    </location>
</feature>
<protein>
    <submittedName>
        <fullName evidence="2">Uncharacterized protein</fullName>
    </submittedName>
</protein>
<accession>A0ABQ7VEJ2</accession>
<feature type="transmembrane region" description="Helical" evidence="1">
    <location>
        <begin position="124"/>
        <end position="144"/>
    </location>
</feature>
<dbReference type="EMBL" id="JAIVGD010000013">
    <property type="protein sequence ID" value="KAH0762461.1"/>
    <property type="molecule type" value="Genomic_DNA"/>
</dbReference>
<reference evidence="2 3" key="1">
    <citation type="journal article" date="2021" name="bioRxiv">
        <title>Chromosome-scale and haplotype-resolved genome assembly of a tetraploid potato cultivar.</title>
        <authorList>
            <person name="Sun H."/>
            <person name="Jiao W.-B."/>
            <person name="Krause K."/>
            <person name="Campoy J.A."/>
            <person name="Goel M."/>
            <person name="Folz-Donahue K."/>
            <person name="Kukat C."/>
            <person name="Huettel B."/>
            <person name="Schneeberger K."/>
        </authorList>
    </citation>
    <scope>NUCLEOTIDE SEQUENCE [LARGE SCALE GENOMIC DNA]</scope>
    <source>
        <strain evidence="2">SolTubOtavaFocal</strain>
        <tissue evidence="2">Leaves</tissue>
    </source>
</reference>
<evidence type="ECO:0000313" key="3">
    <source>
        <dbReference type="Proteomes" id="UP000826656"/>
    </source>
</evidence>
<keyword evidence="1" id="KW-0812">Transmembrane</keyword>
<feature type="transmembrane region" description="Helical" evidence="1">
    <location>
        <begin position="59"/>
        <end position="79"/>
    </location>
</feature>
<evidence type="ECO:0000256" key="1">
    <source>
        <dbReference type="SAM" id="Phobius"/>
    </source>
</evidence>
<proteinExistence type="predicted"/>
<organism evidence="2 3">
    <name type="scientific">Solanum tuberosum</name>
    <name type="common">Potato</name>
    <dbReference type="NCBI Taxonomy" id="4113"/>
    <lineage>
        <taxon>Eukaryota</taxon>
        <taxon>Viridiplantae</taxon>
        <taxon>Streptophyta</taxon>
        <taxon>Embryophyta</taxon>
        <taxon>Tracheophyta</taxon>
        <taxon>Spermatophyta</taxon>
        <taxon>Magnoliopsida</taxon>
        <taxon>eudicotyledons</taxon>
        <taxon>Gunneridae</taxon>
        <taxon>Pentapetalae</taxon>
        <taxon>asterids</taxon>
        <taxon>lamiids</taxon>
        <taxon>Solanales</taxon>
        <taxon>Solanaceae</taxon>
        <taxon>Solanoideae</taxon>
        <taxon>Solaneae</taxon>
        <taxon>Solanum</taxon>
    </lineage>
</organism>
<gene>
    <name evidence="2" type="ORF">KY290_018534</name>
</gene>